<organism evidence="4 5">
    <name type="scientific">Cyphomyrmex costatus</name>
    <dbReference type="NCBI Taxonomy" id="456900"/>
    <lineage>
        <taxon>Eukaryota</taxon>
        <taxon>Metazoa</taxon>
        <taxon>Ecdysozoa</taxon>
        <taxon>Arthropoda</taxon>
        <taxon>Hexapoda</taxon>
        <taxon>Insecta</taxon>
        <taxon>Pterygota</taxon>
        <taxon>Neoptera</taxon>
        <taxon>Endopterygota</taxon>
        <taxon>Hymenoptera</taxon>
        <taxon>Apocrita</taxon>
        <taxon>Aculeata</taxon>
        <taxon>Formicoidea</taxon>
        <taxon>Formicidae</taxon>
        <taxon>Myrmicinae</taxon>
        <taxon>Cyphomyrmex</taxon>
    </lineage>
</organism>
<sequence>MSLAFLVAFLSVTISASTPTIQNLVNVEVIEYLQKYGYLNEVDVTTHTSIEDEQIKQAIALFQEYYQIPDNGALNDNTLHQMRQPRCGLPDMSHQEQNSVVAKWRKTHLTWNFHLADADTLKTTAHAFRYIDGSLYFLHKRQYYKFNEFTRTVTNADKFDMNILNVNCPTDGLLKQLQDLLTRLLQSSNSLTSTALNTEDD</sequence>
<dbReference type="PANTHER" id="PTHR10201:SF323">
    <property type="entry name" value="MATRIX METALLOPROTEINASE-21"/>
    <property type="match status" value="1"/>
</dbReference>
<keyword evidence="1" id="KW-0645">Protease</keyword>
<dbReference type="SUPFAM" id="SSF47090">
    <property type="entry name" value="PGBD-like"/>
    <property type="match status" value="1"/>
</dbReference>
<dbReference type="InterPro" id="IPR024079">
    <property type="entry name" value="MetalloPept_cat_dom_sf"/>
</dbReference>
<feature type="chain" id="PRO_5007582001" evidence="2">
    <location>
        <begin position="17"/>
        <end position="201"/>
    </location>
</feature>
<dbReference type="GO" id="GO:0004222">
    <property type="term" value="F:metalloendopeptidase activity"/>
    <property type="evidence" value="ECO:0007669"/>
    <property type="project" value="TreeGrafter"/>
</dbReference>
<dbReference type="Gene3D" id="3.40.390.10">
    <property type="entry name" value="Collagenase (Catalytic Domain)"/>
    <property type="match status" value="1"/>
</dbReference>
<evidence type="ECO:0000256" key="1">
    <source>
        <dbReference type="ARBA" id="ARBA00023049"/>
    </source>
</evidence>
<keyword evidence="5" id="KW-1185">Reference proteome</keyword>
<gene>
    <name evidence="4" type="ORF">ALC62_15593</name>
</gene>
<dbReference type="GO" id="GO:0030198">
    <property type="term" value="P:extracellular matrix organization"/>
    <property type="evidence" value="ECO:0007669"/>
    <property type="project" value="TreeGrafter"/>
</dbReference>
<proteinExistence type="predicted"/>
<evidence type="ECO:0000259" key="3">
    <source>
        <dbReference type="Pfam" id="PF01471"/>
    </source>
</evidence>
<accession>A0A151I6T0</accession>
<evidence type="ECO:0000313" key="4">
    <source>
        <dbReference type="EMBL" id="KYM93804.1"/>
    </source>
</evidence>
<reference evidence="4 5" key="1">
    <citation type="submission" date="2016-03" db="EMBL/GenBank/DDBJ databases">
        <title>Cyphomyrmex costatus WGS genome.</title>
        <authorList>
            <person name="Nygaard S."/>
            <person name="Hu H."/>
            <person name="Boomsma J."/>
            <person name="Zhang G."/>
        </authorList>
    </citation>
    <scope>NUCLEOTIDE SEQUENCE [LARGE SCALE GENOMIC DNA]</scope>
    <source>
        <strain evidence="4">MS0001</strain>
        <tissue evidence="4">Whole body</tissue>
    </source>
</reference>
<keyword evidence="1" id="KW-0482">Metalloprotease</keyword>
<dbReference type="Pfam" id="PF01471">
    <property type="entry name" value="PG_binding_1"/>
    <property type="match status" value="1"/>
</dbReference>
<dbReference type="STRING" id="456900.A0A151I6T0"/>
<name>A0A151I6T0_9HYME</name>
<keyword evidence="1" id="KW-0378">Hydrolase</keyword>
<dbReference type="EMBL" id="KQ978461">
    <property type="protein sequence ID" value="KYM93804.1"/>
    <property type="molecule type" value="Genomic_DNA"/>
</dbReference>
<protein>
    <submittedName>
        <fullName evidence="4">Matrix metalloproteinase-19</fullName>
    </submittedName>
</protein>
<dbReference type="InterPro" id="IPR036365">
    <property type="entry name" value="PGBD-like_sf"/>
</dbReference>
<dbReference type="SUPFAM" id="SSF50923">
    <property type="entry name" value="Hemopexin-like domain"/>
    <property type="match status" value="1"/>
</dbReference>
<keyword evidence="2" id="KW-0732">Signal</keyword>
<dbReference type="InterPro" id="IPR036375">
    <property type="entry name" value="Hemopexin-like_dom_sf"/>
</dbReference>
<feature type="signal peptide" evidence="2">
    <location>
        <begin position="1"/>
        <end position="16"/>
    </location>
</feature>
<dbReference type="GO" id="GO:0030574">
    <property type="term" value="P:collagen catabolic process"/>
    <property type="evidence" value="ECO:0007669"/>
    <property type="project" value="TreeGrafter"/>
</dbReference>
<feature type="domain" description="Peptidoglycan binding-like" evidence="3">
    <location>
        <begin position="31"/>
        <end position="82"/>
    </location>
</feature>
<evidence type="ECO:0000256" key="2">
    <source>
        <dbReference type="SAM" id="SignalP"/>
    </source>
</evidence>
<evidence type="ECO:0000313" key="5">
    <source>
        <dbReference type="Proteomes" id="UP000078542"/>
    </source>
</evidence>
<dbReference type="InterPro" id="IPR002477">
    <property type="entry name" value="Peptidoglycan-bd-like"/>
</dbReference>
<dbReference type="AlphaFoldDB" id="A0A151I6T0"/>
<dbReference type="Proteomes" id="UP000078542">
    <property type="component" value="Unassembled WGS sequence"/>
</dbReference>
<dbReference type="PANTHER" id="PTHR10201">
    <property type="entry name" value="MATRIX METALLOPROTEINASE"/>
    <property type="match status" value="1"/>
</dbReference>